<evidence type="ECO:0000313" key="9">
    <source>
        <dbReference type="Proteomes" id="UP000294847"/>
    </source>
</evidence>
<dbReference type="InterPro" id="IPR051694">
    <property type="entry name" value="Immunoregulatory_rcpt-like"/>
</dbReference>
<sequence length="281" mass="29598">MKSFIIASGAALLCAVSGAAVGTPVLVPRATPSVWAVQRPSERPVANDPRVQGCFSSAGDLTFVQTVEYNSRDSCPKAICNTKLGKDVGGTIRGNECWCGDKYPPKSSLVDDKDCNAACTGYGQEACGGDKVWTIYNTGKQAYGVDYMPDETKNNTQTDAPKPVVSSAAPSSTPSAPPQSSGSNTAGIAAGVVVGVVALAAIAGGAWFFYRKRRNQALEEEHRRNAAVNAFIHGNKPPSSSGGVSLTDSRMDPQMAQRRMSDGSIADNQDYSRRILRVTNA</sequence>
<evidence type="ECO:0000256" key="3">
    <source>
        <dbReference type="ARBA" id="ARBA00022989"/>
    </source>
</evidence>
<dbReference type="GO" id="GO:0071944">
    <property type="term" value="C:cell periphery"/>
    <property type="evidence" value="ECO:0007669"/>
    <property type="project" value="UniProtKB-ARBA"/>
</dbReference>
<dbReference type="InterPro" id="IPR002889">
    <property type="entry name" value="WSC_carb-bd"/>
</dbReference>
<evidence type="ECO:0000256" key="5">
    <source>
        <dbReference type="SAM" id="MobiDB-lite"/>
    </source>
</evidence>
<dbReference type="Gene3D" id="1.20.5.510">
    <property type="entry name" value="Single helix bin"/>
    <property type="match status" value="1"/>
</dbReference>
<feature type="signal peptide" evidence="7">
    <location>
        <begin position="1"/>
        <end position="22"/>
    </location>
</feature>
<dbReference type="Pfam" id="PF01822">
    <property type="entry name" value="WSC"/>
    <property type="match status" value="1"/>
</dbReference>
<evidence type="ECO:0000256" key="2">
    <source>
        <dbReference type="ARBA" id="ARBA00022692"/>
    </source>
</evidence>
<reference evidence="8 9" key="1">
    <citation type="journal article" date="2019" name="Mol. Biol. Evol.">
        <title>Blast fungal genomes show frequent chromosomal changes, gene gains and losses, and effector gene turnover.</title>
        <authorList>
            <person name="Gomez Luciano L.B."/>
            <person name="Jason Tsai I."/>
            <person name="Chuma I."/>
            <person name="Tosa Y."/>
            <person name="Chen Y.H."/>
            <person name="Li J.Y."/>
            <person name="Li M.Y."/>
            <person name="Jade Lu M.Y."/>
            <person name="Nakayashiki H."/>
            <person name="Li W.H."/>
        </authorList>
    </citation>
    <scope>NUCLEOTIDE SEQUENCE [LARGE SCALE GENOMIC DNA]</scope>
    <source>
        <strain evidence="8">MZ5-1-6</strain>
    </source>
</reference>
<dbReference type="EMBL" id="CP034209">
    <property type="protein sequence ID" value="QBZ64383.1"/>
    <property type="molecule type" value="Genomic_DNA"/>
</dbReference>
<keyword evidence="7" id="KW-0732">Signal</keyword>
<feature type="compositionally biased region" description="Low complexity" evidence="5">
    <location>
        <begin position="160"/>
        <end position="183"/>
    </location>
</feature>
<keyword evidence="2 6" id="KW-0812">Transmembrane</keyword>
<proteinExistence type="predicted"/>
<evidence type="ECO:0000256" key="6">
    <source>
        <dbReference type="SAM" id="Phobius"/>
    </source>
</evidence>
<feature type="region of interest" description="Disordered" evidence="5">
    <location>
        <begin position="148"/>
        <end position="183"/>
    </location>
</feature>
<feature type="transmembrane region" description="Helical" evidence="6">
    <location>
        <begin position="188"/>
        <end position="210"/>
    </location>
</feature>
<dbReference type="GO" id="GO:0016020">
    <property type="term" value="C:membrane"/>
    <property type="evidence" value="ECO:0007669"/>
    <property type="project" value="UniProtKB-SubCell"/>
</dbReference>
<dbReference type="SMART" id="SM00321">
    <property type="entry name" value="WSC"/>
    <property type="match status" value="1"/>
</dbReference>
<evidence type="ECO:0000256" key="4">
    <source>
        <dbReference type="ARBA" id="ARBA00023136"/>
    </source>
</evidence>
<gene>
    <name evidence="8" type="ORF">PoMZ_06080</name>
</gene>
<dbReference type="PROSITE" id="PS51212">
    <property type="entry name" value="WSC"/>
    <property type="match status" value="1"/>
</dbReference>
<dbReference type="AlphaFoldDB" id="A0A4P7NPR0"/>
<keyword evidence="3 6" id="KW-1133">Transmembrane helix</keyword>
<accession>A0A4P7NPR0</accession>
<feature type="chain" id="PRO_5043613278" evidence="7">
    <location>
        <begin position="23"/>
        <end position="281"/>
    </location>
</feature>
<evidence type="ECO:0000313" key="8">
    <source>
        <dbReference type="EMBL" id="QBZ64383.1"/>
    </source>
</evidence>
<protein>
    <submittedName>
        <fullName evidence="8">Uncharacterized protein</fullName>
    </submittedName>
</protein>
<organism evidence="8 9">
    <name type="scientific">Pyricularia oryzae</name>
    <name type="common">Rice blast fungus</name>
    <name type="synonym">Magnaporthe oryzae</name>
    <dbReference type="NCBI Taxonomy" id="318829"/>
    <lineage>
        <taxon>Eukaryota</taxon>
        <taxon>Fungi</taxon>
        <taxon>Dikarya</taxon>
        <taxon>Ascomycota</taxon>
        <taxon>Pezizomycotina</taxon>
        <taxon>Sordariomycetes</taxon>
        <taxon>Sordariomycetidae</taxon>
        <taxon>Magnaporthales</taxon>
        <taxon>Pyriculariaceae</taxon>
        <taxon>Pyricularia</taxon>
    </lineage>
</organism>
<dbReference type="VEuPathDB" id="FungiDB:M_BR32_EuGene_00126351"/>
<dbReference type="SMR" id="A0A4P7NPR0"/>
<evidence type="ECO:0000256" key="7">
    <source>
        <dbReference type="SAM" id="SignalP"/>
    </source>
</evidence>
<name>A0A4P7NPR0_PYROR</name>
<keyword evidence="4 6" id="KW-0472">Membrane</keyword>
<comment type="subcellular location">
    <subcellularLocation>
        <location evidence="1">Membrane</location>
        <topology evidence="1">Single-pass membrane protein</topology>
    </subcellularLocation>
</comment>
<dbReference type="PANTHER" id="PTHR15549">
    <property type="entry name" value="PAIRED IMMUNOGLOBULIN-LIKE TYPE 2 RECEPTOR"/>
    <property type="match status" value="1"/>
</dbReference>
<dbReference type="OMA" id="MTSIGCF"/>
<evidence type="ECO:0000256" key="1">
    <source>
        <dbReference type="ARBA" id="ARBA00004167"/>
    </source>
</evidence>
<dbReference type="Proteomes" id="UP000294847">
    <property type="component" value="Chromosome 6"/>
</dbReference>